<evidence type="ECO:0000256" key="1">
    <source>
        <dbReference type="SAM" id="Phobius"/>
    </source>
</evidence>
<keyword evidence="1" id="KW-0472">Membrane</keyword>
<dbReference type="RefSeq" id="WP_114070422.1">
    <property type="nucleotide sequence ID" value="NZ_CP030850.1"/>
</dbReference>
<dbReference type="KEGG" id="run:DR864_22495"/>
<keyword evidence="4" id="KW-1185">Reference proteome</keyword>
<dbReference type="InterPro" id="IPR007621">
    <property type="entry name" value="TPM_dom"/>
</dbReference>
<dbReference type="EMBL" id="CP030850">
    <property type="protein sequence ID" value="AXE21681.1"/>
    <property type="molecule type" value="Genomic_DNA"/>
</dbReference>
<dbReference type="PANTHER" id="PTHR30373">
    <property type="entry name" value="UPF0603 PROTEIN YGCG"/>
    <property type="match status" value="1"/>
</dbReference>
<dbReference type="AlphaFoldDB" id="A0A344TSR0"/>
<keyword evidence="1" id="KW-1133">Transmembrane helix</keyword>
<evidence type="ECO:0000313" key="4">
    <source>
        <dbReference type="Proteomes" id="UP000251993"/>
    </source>
</evidence>
<proteinExistence type="predicted"/>
<gene>
    <name evidence="3" type="ORF">DR864_22495</name>
</gene>
<accession>A0A344TSR0</accession>
<dbReference type="OrthoDB" id="9810918at2"/>
<dbReference type="Gene3D" id="3.10.310.50">
    <property type="match status" value="1"/>
</dbReference>
<protein>
    <submittedName>
        <fullName evidence="3">TPM domain-containing protein</fullName>
    </submittedName>
</protein>
<dbReference type="PANTHER" id="PTHR30373:SF2">
    <property type="entry name" value="UPF0603 PROTEIN YGCG"/>
    <property type="match status" value="1"/>
</dbReference>
<evidence type="ECO:0000259" key="2">
    <source>
        <dbReference type="Pfam" id="PF04536"/>
    </source>
</evidence>
<evidence type="ECO:0000313" key="3">
    <source>
        <dbReference type="EMBL" id="AXE21681.1"/>
    </source>
</evidence>
<name>A0A344TSR0_9BACT</name>
<dbReference type="Proteomes" id="UP000251993">
    <property type="component" value="Chromosome"/>
</dbReference>
<dbReference type="Pfam" id="PF04536">
    <property type="entry name" value="TPM_phosphatase"/>
    <property type="match status" value="1"/>
</dbReference>
<reference evidence="3 4" key="1">
    <citation type="submission" date="2018-07" db="EMBL/GenBank/DDBJ databases">
        <title>Genome sequencing of Runella.</title>
        <authorList>
            <person name="Baek M.-G."/>
            <person name="Yi H."/>
        </authorList>
    </citation>
    <scope>NUCLEOTIDE SEQUENCE [LARGE SCALE GENOMIC DNA]</scope>
    <source>
        <strain evidence="3 4">HYN0085</strain>
    </source>
</reference>
<sequence>MRQLLFILYFSFLTTGLWAQDIPEPMSPKRLVNDYVGMLNGTELNTLEQKLRTYNDSTSTQITVVVVKTTGDYPAGDYAFELGRRWGVGQKDKDNGLVLLWATQDRKIFIATGRGMEGAIPDVIAKRIIREVITPEFKAEMYYRGLDRGTDEIIKYATGEFKADPSDGEDGFSLGVIIFLIIVFVIIIIIFSRSNRGGGGMGNRGGGWIPYTTFSGWGSSSGNWGGGSSGGGSSFGGFGGGDFGGGGAGGDY</sequence>
<feature type="transmembrane region" description="Helical" evidence="1">
    <location>
        <begin position="171"/>
        <end position="191"/>
    </location>
</feature>
<organism evidence="3 4">
    <name type="scientific">Runella rosea</name>
    <dbReference type="NCBI Taxonomy" id="2259595"/>
    <lineage>
        <taxon>Bacteria</taxon>
        <taxon>Pseudomonadati</taxon>
        <taxon>Bacteroidota</taxon>
        <taxon>Cytophagia</taxon>
        <taxon>Cytophagales</taxon>
        <taxon>Spirosomataceae</taxon>
        <taxon>Runella</taxon>
    </lineage>
</organism>
<keyword evidence="1" id="KW-0812">Transmembrane</keyword>
<feature type="domain" description="TPM" evidence="2">
    <location>
        <begin position="32"/>
        <end position="155"/>
    </location>
</feature>